<dbReference type="EMBL" id="CAADFK010000193">
    <property type="protein sequence ID" value="VFK19983.1"/>
    <property type="molecule type" value="Genomic_DNA"/>
</dbReference>
<dbReference type="InterPro" id="IPR006521">
    <property type="entry name" value="Tail_protein_I"/>
</dbReference>
<name>A0A450WSG3_9GAMM</name>
<reference evidence="1" key="1">
    <citation type="submission" date="2019-02" db="EMBL/GenBank/DDBJ databases">
        <authorList>
            <person name="Gruber-Vodicka R. H."/>
            <person name="Seah K. B. B."/>
        </authorList>
    </citation>
    <scope>NUCLEOTIDE SEQUENCE</scope>
    <source>
        <strain evidence="1">BECK_S313</strain>
    </source>
</reference>
<sequence length="315" mass="34386">MTSLLVPPLARDARSQALAALSGRISALDLTPLLVCLVERIPAEALPYLAEDFNVTGPLWEYLPDEAARRRAIAGSVAWHRAKGTPWSVETALAWAGFSAWVEDTTAPANRWAEYQLEMGAPVSEAELPKVLELARFAAPKRAHLTRLYGGFDRRMAVASSGSRWDVAVWSAHSGVRIGGVQLSFGGDYDFVAAGLRGTNAPVYLRRVSRASVTPSSGARWGEINTRFGAWMDFCTNRFFWSDPDSRISAFDPGRVSGPILEILEITHASVSSAEASGHVRKGEGGYSLAYSSRTDRLVRARPAWEQEKIYMAGT</sequence>
<evidence type="ECO:0000313" key="1">
    <source>
        <dbReference type="EMBL" id="VFK19983.1"/>
    </source>
</evidence>
<gene>
    <name evidence="1" type="ORF">BECKLPF1236B_GA0070989_11938</name>
</gene>
<dbReference type="AlphaFoldDB" id="A0A450WSG3"/>
<dbReference type="Pfam" id="PF09684">
    <property type="entry name" value="Tail_P2_I"/>
    <property type="match status" value="1"/>
</dbReference>
<organism evidence="1">
    <name type="scientific">Candidatus Kentrum sp. LPFa</name>
    <dbReference type="NCBI Taxonomy" id="2126335"/>
    <lineage>
        <taxon>Bacteria</taxon>
        <taxon>Pseudomonadati</taxon>
        <taxon>Pseudomonadota</taxon>
        <taxon>Gammaproteobacteria</taxon>
        <taxon>Candidatus Kentrum</taxon>
    </lineage>
</organism>
<proteinExistence type="predicted"/>
<protein>
    <submittedName>
        <fullName evidence="1">P2-related tail formation protein</fullName>
    </submittedName>
</protein>
<accession>A0A450WSG3</accession>